<dbReference type="Proteomes" id="UP000013521">
    <property type="component" value="Unassembled WGS sequence"/>
</dbReference>
<dbReference type="KEGG" id="npa:UCRNP2_3830"/>
<evidence type="ECO:0000313" key="3">
    <source>
        <dbReference type="Proteomes" id="UP000013521"/>
    </source>
</evidence>
<organism evidence="2 3">
    <name type="scientific">Botryosphaeria parva (strain UCR-NP2)</name>
    <name type="common">Grapevine canker fungus</name>
    <name type="synonym">Neofusicoccum parvum</name>
    <dbReference type="NCBI Taxonomy" id="1287680"/>
    <lineage>
        <taxon>Eukaryota</taxon>
        <taxon>Fungi</taxon>
        <taxon>Dikarya</taxon>
        <taxon>Ascomycota</taxon>
        <taxon>Pezizomycotina</taxon>
        <taxon>Dothideomycetes</taxon>
        <taxon>Dothideomycetes incertae sedis</taxon>
        <taxon>Botryosphaeriales</taxon>
        <taxon>Botryosphaeriaceae</taxon>
        <taxon>Neofusicoccum</taxon>
    </lineage>
</organism>
<dbReference type="EMBL" id="KB916082">
    <property type="protein sequence ID" value="EOD49393.1"/>
    <property type="molecule type" value="Genomic_DNA"/>
</dbReference>
<proteinExistence type="predicted"/>
<evidence type="ECO:0000256" key="1">
    <source>
        <dbReference type="SAM" id="Coils"/>
    </source>
</evidence>
<name>R1ENM4_BOTPV</name>
<accession>R1ENM4</accession>
<dbReference type="AlphaFoldDB" id="R1ENM4"/>
<feature type="coiled-coil region" evidence="1">
    <location>
        <begin position="34"/>
        <end position="89"/>
    </location>
</feature>
<gene>
    <name evidence="2" type="ORF">UCRNP2_3830</name>
</gene>
<reference evidence="3" key="1">
    <citation type="journal article" date="2013" name="Genome Announc.">
        <title>Draft genome sequence of Neofusicoccum parvum isolate UCR-NP2, a fungal vascular pathogen associated with grapevine cankers.</title>
        <authorList>
            <person name="Blanco-Ulate B."/>
            <person name="Rolshausen P."/>
            <person name="Cantu D."/>
        </authorList>
    </citation>
    <scope>NUCLEOTIDE SEQUENCE [LARGE SCALE GENOMIC DNA]</scope>
    <source>
        <strain evidence="3">UCR-NP2</strain>
    </source>
</reference>
<evidence type="ECO:0000313" key="2">
    <source>
        <dbReference type="EMBL" id="EOD49393.1"/>
    </source>
</evidence>
<sequence length="90" mass="10485">METGMQQAVPYVHKDLTPQIERILKDVQAQQKIIRDQDSRIKAQRNMMEELYEQKNEALALTAHSDTKMDQLDKKTAQLQQKSDMLEVAK</sequence>
<keyword evidence="1" id="KW-0175">Coiled coil</keyword>
<protein>
    <submittedName>
        <fullName evidence="2">Uncharacterized protein</fullName>
    </submittedName>
</protein>
<dbReference type="HOGENOM" id="CLU_2440613_0_0_1"/>